<dbReference type="InterPro" id="IPR025350">
    <property type="entry name" value="DUF4254"/>
</dbReference>
<organism evidence="2 3">
    <name type="scientific">Mycobacterium helveticum</name>
    <dbReference type="NCBI Taxonomy" id="2592811"/>
    <lineage>
        <taxon>Bacteria</taxon>
        <taxon>Bacillati</taxon>
        <taxon>Actinomycetota</taxon>
        <taxon>Actinomycetes</taxon>
        <taxon>Mycobacteriales</taxon>
        <taxon>Mycobacteriaceae</taxon>
        <taxon>Mycobacterium</taxon>
    </lineage>
</organism>
<protein>
    <submittedName>
        <fullName evidence="2">DUF4254 domain-containing protein</fullName>
    </submittedName>
</protein>
<dbReference type="OrthoDB" id="3352146at2"/>
<comment type="caution">
    <text evidence="2">The sequence shown here is derived from an EMBL/GenBank/DDBJ whole genome shotgun (WGS) entry which is preliminary data.</text>
</comment>
<dbReference type="Proteomes" id="UP000320513">
    <property type="component" value="Unassembled WGS sequence"/>
</dbReference>
<reference evidence="2 3" key="1">
    <citation type="submission" date="2019-07" db="EMBL/GenBank/DDBJ databases">
        <title>New Mycobacterium species.</title>
        <authorList>
            <person name="Tortoli E."/>
            <person name="Ghielmetti G."/>
            <person name="Friedel U."/>
            <person name="Trovato A."/>
        </authorList>
    </citation>
    <scope>NUCLEOTIDE SEQUENCE [LARGE SCALE GENOMIC DNA]</scope>
    <source>
        <strain evidence="2 3">16-83</strain>
    </source>
</reference>
<keyword evidence="3" id="KW-1185">Reference proteome</keyword>
<proteinExistence type="predicted"/>
<evidence type="ECO:0000313" key="3">
    <source>
        <dbReference type="Proteomes" id="UP000320513"/>
    </source>
</evidence>
<evidence type="ECO:0000256" key="1">
    <source>
        <dbReference type="SAM" id="MobiDB-lite"/>
    </source>
</evidence>
<evidence type="ECO:0000313" key="2">
    <source>
        <dbReference type="EMBL" id="TVS78390.1"/>
    </source>
</evidence>
<dbReference type="EMBL" id="VMQU01000171">
    <property type="protein sequence ID" value="TVS78390.1"/>
    <property type="molecule type" value="Genomic_DNA"/>
</dbReference>
<sequence>MDRSRRSDTPTLHDQTPAVARSPPAQAHQGGRTLILGRPRPLTKQRRAHNLYTLNCEEPVIVDIDESPLRADQRPPRPAIDLVFAPRAGLAPRDYFGHLAITYAEFCSQLRQVKGSGGSASRPDDAAATDLLNAVHQFYDTALSWHCTDPVAACTDESIAAQALRLHAMNFGLWHHEDAVRRPGVGDREVARRKRAIDDLNARRNAAIENIDATLLEWFDPDRSAPLHTETPAMIVDRLSVLTLRILHTSSTEWHGSRLAVLEEQYDDLIAGLE</sequence>
<dbReference type="AlphaFoldDB" id="A0A557WYQ1"/>
<dbReference type="Pfam" id="PF14063">
    <property type="entry name" value="DUF4254"/>
    <property type="match status" value="1"/>
</dbReference>
<gene>
    <name evidence="2" type="ORF">FPZ47_24950</name>
</gene>
<accession>A0A557WYQ1</accession>
<name>A0A557WYQ1_9MYCO</name>
<feature type="region of interest" description="Disordered" evidence="1">
    <location>
        <begin position="1"/>
        <end position="31"/>
    </location>
</feature>